<name>A0AAW1Y0K3_RUBAR</name>
<reference evidence="1 2" key="1">
    <citation type="journal article" date="2023" name="G3 (Bethesda)">
        <title>A chromosome-length genome assembly and annotation of blackberry (Rubus argutus, cv. 'Hillquist').</title>
        <authorList>
            <person name="Bruna T."/>
            <person name="Aryal R."/>
            <person name="Dudchenko O."/>
            <person name="Sargent D.J."/>
            <person name="Mead D."/>
            <person name="Buti M."/>
            <person name="Cavallini A."/>
            <person name="Hytonen T."/>
            <person name="Andres J."/>
            <person name="Pham M."/>
            <person name="Weisz D."/>
            <person name="Mascagni F."/>
            <person name="Usai G."/>
            <person name="Natali L."/>
            <person name="Bassil N."/>
            <person name="Fernandez G.E."/>
            <person name="Lomsadze A."/>
            <person name="Armour M."/>
            <person name="Olukolu B."/>
            <person name="Poorten T."/>
            <person name="Britton C."/>
            <person name="Davik J."/>
            <person name="Ashrafi H."/>
            <person name="Aiden E.L."/>
            <person name="Borodovsky M."/>
            <person name="Worthington M."/>
        </authorList>
    </citation>
    <scope>NUCLEOTIDE SEQUENCE [LARGE SCALE GENOMIC DNA]</scope>
    <source>
        <strain evidence="1">PI 553951</strain>
    </source>
</reference>
<dbReference type="PANTHER" id="PTHR46890:SF48">
    <property type="entry name" value="RNA-DIRECTED DNA POLYMERASE"/>
    <property type="match status" value="1"/>
</dbReference>
<dbReference type="Proteomes" id="UP001457282">
    <property type="component" value="Unassembled WGS sequence"/>
</dbReference>
<evidence type="ECO:0000313" key="2">
    <source>
        <dbReference type="Proteomes" id="UP001457282"/>
    </source>
</evidence>
<dbReference type="InterPro" id="IPR052343">
    <property type="entry name" value="Retrotransposon-Effector_Assoc"/>
</dbReference>
<keyword evidence="2" id="KW-1185">Reference proteome</keyword>
<sequence>MCDNCELLDIPTNGLSFTWSSRRTEFYGCPQFVLASKLRALKLILRDWNKTQVDKSRVRWLIDGERNTSFLHNMVKICRLNKTISSLSVGDSVLDDHEAIADHFVQHFEALFTRNPDIIDTGLVERVIPSLVTSEENSSLLKIPSSLEVHEVVKHMDGFSAPGPDGFGGCFFSHCWDIVGTDVIKVVQSFFSNGFILPHFNSSLLIFVPKSHESEEVTDFRPIALANFVFKIITRLWQID</sequence>
<evidence type="ECO:0008006" key="3">
    <source>
        <dbReference type="Google" id="ProtNLM"/>
    </source>
</evidence>
<gene>
    <name evidence="1" type="ORF">M0R45_007395</name>
</gene>
<evidence type="ECO:0000313" key="1">
    <source>
        <dbReference type="EMBL" id="KAK9941699.1"/>
    </source>
</evidence>
<dbReference type="AlphaFoldDB" id="A0AAW1Y0K3"/>
<dbReference type="EMBL" id="JBEDUW010000002">
    <property type="protein sequence ID" value="KAK9941699.1"/>
    <property type="molecule type" value="Genomic_DNA"/>
</dbReference>
<accession>A0AAW1Y0K3</accession>
<dbReference type="PANTHER" id="PTHR46890">
    <property type="entry name" value="NON-LTR RETROLELEMENT REVERSE TRANSCRIPTASE-LIKE PROTEIN-RELATED"/>
    <property type="match status" value="1"/>
</dbReference>
<proteinExistence type="predicted"/>
<protein>
    <recommendedName>
        <fullName evidence="3">Reverse transcriptase</fullName>
    </recommendedName>
</protein>
<comment type="caution">
    <text evidence="1">The sequence shown here is derived from an EMBL/GenBank/DDBJ whole genome shotgun (WGS) entry which is preliminary data.</text>
</comment>
<organism evidence="1 2">
    <name type="scientific">Rubus argutus</name>
    <name type="common">Southern blackberry</name>
    <dbReference type="NCBI Taxonomy" id="59490"/>
    <lineage>
        <taxon>Eukaryota</taxon>
        <taxon>Viridiplantae</taxon>
        <taxon>Streptophyta</taxon>
        <taxon>Embryophyta</taxon>
        <taxon>Tracheophyta</taxon>
        <taxon>Spermatophyta</taxon>
        <taxon>Magnoliopsida</taxon>
        <taxon>eudicotyledons</taxon>
        <taxon>Gunneridae</taxon>
        <taxon>Pentapetalae</taxon>
        <taxon>rosids</taxon>
        <taxon>fabids</taxon>
        <taxon>Rosales</taxon>
        <taxon>Rosaceae</taxon>
        <taxon>Rosoideae</taxon>
        <taxon>Rosoideae incertae sedis</taxon>
        <taxon>Rubus</taxon>
    </lineage>
</organism>